<dbReference type="EMBL" id="GL883178">
    <property type="protein sequence ID" value="EGF98336.1"/>
    <property type="molecule type" value="Genomic_DNA"/>
</dbReference>
<sequence>MVLLPAAILSIASLTSAILGFRYTTSLSNVETEAPSVIINDHVMIPFFPLKNKVVAPVLSTRRSSTDSTSGKRRLINAINEVSDTSDAHTTIQHLDNLTEMLINCDQLLSKPKPFGHIIKTAPIVGCLIGLNQKVPESIDNLSIMTPFNDHEALRIINVLQNFVSTQHSLLSTIIEKRGKIYTRPIRVALLDLESVVDQLTYAIIDLIPTRQPEGSSAKSVLDRSFNQAIRIYS</sequence>
<dbReference type="GeneID" id="18925042"/>
<dbReference type="InParanoid" id="F4SAJ6"/>
<proteinExistence type="predicted"/>
<dbReference type="Proteomes" id="UP000001072">
    <property type="component" value="Unassembled WGS sequence"/>
</dbReference>
<name>F4SAJ6_MELLP</name>
<dbReference type="OrthoDB" id="5089392at2759"/>
<dbReference type="HOGENOM" id="CLU_1185245_0_0_1"/>
<dbReference type="AlphaFoldDB" id="F4SAJ6"/>
<protein>
    <submittedName>
        <fullName evidence="1">Secreted protein</fullName>
    </submittedName>
</protein>
<gene>
    <name evidence="1" type="ORF">MELLADRAFT_113633</name>
</gene>
<dbReference type="KEGG" id="mlr:MELLADRAFT_113633"/>
<dbReference type="RefSeq" id="XP_007418396.1">
    <property type="nucleotide sequence ID" value="XM_007418334.1"/>
</dbReference>
<organism evidence="2">
    <name type="scientific">Melampsora larici-populina (strain 98AG31 / pathotype 3-4-7)</name>
    <name type="common">Poplar leaf rust fungus</name>
    <dbReference type="NCBI Taxonomy" id="747676"/>
    <lineage>
        <taxon>Eukaryota</taxon>
        <taxon>Fungi</taxon>
        <taxon>Dikarya</taxon>
        <taxon>Basidiomycota</taxon>
        <taxon>Pucciniomycotina</taxon>
        <taxon>Pucciniomycetes</taxon>
        <taxon>Pucciniales</taxon>
        <taxon>Melampsoraceae</taxon>
        <taxon>Melampsora</taxon>
    </lineage>
</organism>
<accession>F4SAJ6</accession>
<dbReference type="VEuPathDB" id="FungiDB:MELLADRAFT_113633"/>
<evidence type="ECO:0000313" key="2">
    <source>
        <dbReference type="Proteomes" id="UP000001072"/>
    </source>
</evidence>
<reference evidence="2" key="1">
    <citation type="journal article" date="2011" name="Proc. Natl. Acad. Sci. U.S.A.">
        <title>Obligate biotrophy features unraveled by the genomic analysis of rust fungi.</title>
        <authorList>
            <person name="Duplessis S."/>
            <person name="Cuomo C.A."/>
            <person name="Lin Y.-C."/>
            <person name="Aerts A."/>
            <person name="Tisserant E."/>
            <person name="Veneault-Fourrey C."/>
            <person name="Joly D.L."/>
            <person name="Hacquard S."/>
            <person name="Amselem J."/>
            <person name="Cantarel B.L."/>
            <person name="Chiu R."/>
            <person name="Coutinho P.M."/>
            <person name="Feau N."/>
            <person name="Field M."/>
            <person name="Frey P."/>
            <person name="Gelhaye E."/>
            <person name="Goldberg J."/>
            <person name="Grabherr M.G."/>
            <person name="Kodira C.D."/>
            <person name="Kohler A."/>
            <person name="Kuees U."/>
            <person name="Lindquist E.A."/>
            <person name="Lucas S.M."/>
            <person name="Mago R."/>
            <person name="Mauceli E."/>
            <person name="Morin E."/>
            <person name="Murat C."/>
            <person name="Pangilinan J.L."/>
            <person name="Park R."/>
            <person name="Pearson M."/>
            <person name="Quesneville H."/>
            <person name="Rouhier N."/>
            <person name="Sakthikumar S."/>
            <person name="Salamov A.A."/>
            <person name="Schmutz J."/>
            <person name="Selles B."/>
            <person name="Shapiro H."/>
            <person name="Tanguay P."/>
            <person name="Tuskan G.A."/>
            <person name="Henrissat B."/>
            <person name="Van de Peer Y."/>
            <person name="Rouze P."/>
            <person name="Ellis J.G."/>
            <person name="Dodds P.N."/>
            <person name="Schein J.E."/>
            <person name="Zhong S."/>
            <person name="Hamelin R.C."/>
            <person name="Grigoriev I.V."/>
            <person name="Szabo L.J."/>
            <person name="Martin F."/>
        </authorList>
    </citation>
    <scope>NUCLEOTIDE SEQUENCE [LARGE SCALE GENOMIC DNA]</scope>
    <source>
        <strain evidence="2">98AG31 / pathotype 3-4-7</strain>
    </source>
</reference>
<evidence type="ECO:0000313" key="1">
    <source>
        <dbReference type="EMBL" id="EGF98336.1"/>
    </source>
</evidence>
<keyword evidence="2" id="KW-1185">Reference proteome</keyword>